<dbReference type="EMBL" id="JACEIK010003065">
    <property type="protein sequence ID" value="MCD9640139.1"/>
    <property type="molecule type" value="Genomic_DNA"/>
</dbReference>
<gene>
    <name evidence="2" type="ORF">HAX54_025250</name>
</gene>
<dbReference type="InterPro" id="IPR006455">
    <property type="entry name" value="Homeodomain_ZF_HD"/>
</dbReference>
<evidence type="ECO:0000256" key="1">
    <source>
        <dbReference type="SAM" id="MobiDB-lite"/>
    </source>
</evidence>
<dbReference type="PANTHER" id="PTHR31948">
    <property type="entry name" value="ZINC-FINGER HOMEODOMAIN PROTEIN 2"/>
    <property type="match status" value="1"/>
</dbReference>
<organism evidence="2 3">
    <name type="scientific">Datura stramonium</name>
    <name type="common">Jimsonweed</name>
    <name type="synonym">Common thornapple</name>
    <dbReference type="NCBI Taxonomy" id="4076"/>
    <lineage>
        <taxon>Eukaryota</taxon>
        <taxon>Viridiplantae</taxon>
        <taxon>Streptophyta</taxon>
        <taxon>Embryophyta</taxon>
        <taxon>Tracheophyta</taxon>
        <taxon>Spermatophyta</taxon>
        <taxon>Magnoliopsida</taxon>
        <taxon>eudicotyledons</taxon>
        <taxon>Gunneridae</taxon>
        <taxon>Pentapetalae</taxon>
        <taxon>asterids</taxon>
        <taxon>lamiids</taxon>
        <taxon>Solanales</taxon>
        <taxon>Solanaceae</taxon>
        <taxon>Solanoideae</taxon>
        <taxon>Datureae</taxon>
        <taxon>Datura</taxon>
    </lineage>
</organism>
<feature type="region of interest" description="Disordered" evidence="1">
    <location>
        <begin position="118"/>
        <end position="144"/>
    </location>
</feature>
<protein>
    <submittedName>
        <fullName evidence="2">Uncharacterized protein</fullName>
    </submittedName>
</protein>
<comment type="caution">
    <text evidence="2">The sequence shown here is derived from an EMBL/GenBank/DDBJ whole genome shotgun (WGS) entry which is preliminary data.</text>
</comment>
<dbReference type="NCBIfam" id="TIGR01565">
    <property type="entry name" value="homeo_ZF_HD"/>
    <property type="match status" value="1"/>
</dbReference>
<feature type="compositionally biased region" description="Polar residues" evidence="1">
    <location>
        <begin position="131"/>
        <end position="144"/>
    </location>
</feature>
<name>A0ABS8UZW2_DATST</name>
<keyword evidence="3" id="KW-1185">Reference proteome</keyword>
<dbReference type="SUPFAM" id="SSF46689">
    <property type="entry name" value="Homeodomain-like"/>
    <property type="match status" value="1"/>
</dbReference>
<feature type="region of interest" description="Disordered" evidence="1">
    <location>
        <begin position="1"/>
        <end position="40"/>
    </location>
</feature>
<dbReference type="Proteomes" id="UP000823775">
    <property type="component" value="Unassembled WGS sequence"/>
</dbReference>
<evidence type="ECO:0000313" key="2">
    <source>
        <dbReference type="EMBL" id="MCD9640139.1"/>
    </source>
</evidence>
<proteinExistence type="predicted"/>
<evidence type="ECO:0000313" key="3">
    <source>
        <dbReference type="Proteomes" id="UP000823775"/>
    </source>
</evidence>
<reference evidence="2 3" key="1">
    <citation type="journal article" date="2021" name="BMC Genomics">
        <title>Datura genome reveals duplications of psychoactive alkaloid biosynthetic genes and high mutation rate following tissue culture.</title>
        <authorList>
            <person name="Rajewski A."/>
            <person name="Carter-House D."/>
            <person name="Stajich J."/>
            <person name="Litt A."/>
        </authorList>
    </citation>
    <scope>NUCLEOTIDE SEQUENCE [LARGE SCALE GENOMIC DNA]</scope>
    <source>
        <strain evidence="2">AR-01</strain>
    </source>
</reference>
<feature type="compositionally biased region" description="Low complexity" evidence="1">
    <location>
        <begin position="21"/>
        <end position="36"/>
    </location>
</feature>
<sequence length="159" mass="17613">MLLALSSGLSGRPVENNLPMSTSANPNSSTPASNPNGRKRFRTKFTQNQKERMLEFAERVGWRMQKQDEELINKLCQEIGVEKGVLKVWMHNNKNNFGRKDQTHVACNNVNANGIDFGISSRNDNNKDQSHSQGVNHPLHNNISVSAHVVVTNGSSSSS</sequence>
<dbReference type="PANTHER" id="PTHR31948:SF72">
    <property type="entry name" value="ZINC-FINGER HOMEODOMAIN PROTEIN 10"/>
    <property type="match status" value="1"/>
</dbReference>
<dbReference type="Gene3D" id="1.10.10.60">
    <property type="entry name" value="Homeodomain-like"/>
    <property type="match status" value="1"/>
</dbReference>
<dbReference type="InterPro" id="IPR009057">
    <property type="entry name" value="Homeodomain-like_sf"/>
</dbReference>
<accession>A0ABS8UZW2</accession>